<gene>
    <name evidence="1" type="ORF">V1264_005107</name>
</gene>
<reference evidence="1 2" key="1">
    <citation type="submission" date="2024-02" db="EMBL/GenBank/DDBJ databases">
        <title>Chromosome-scale genome assembly of the rough periwinkle Littorina saxatilis.</title>
        <authorList>
            <person name="De Jode A."/>
            <person name="Faria R."/>
            <person name="Formenti G."/>
            <person name="Sims Y."/>
            <person name="Smith T.P."/>
            <person name="Tracey A."/>
            <person name="Wood J.M.D."/>
            <person name="Zagrodzka Z.B."/>
            <person name="Johannesson K."/>
            <person name="Butlin R.K."/>
            <person name="Leder E.H."/>
        </authorList>
    </citation>
    <scope>NUCLEOTIDE SEQUENCE [LARGE SCALE GENOMIC DNA]</scope>
    <source>
        <strain evidence="1">Snail1</strain>
        <tissue evidence="1">Muscle</tissue>
    </source>
</reference>
<dbReference type="Proteomes" id="UP001374579">
    <property type="component" value="Unassembled WGS sequence"/>
</dbReference>
<protein>
    <submittedName>
        <fullName evidence="1">Uncharacterized protein</fullName>
    </submittedName>
</protein>
<organism evidence="1 2">
    <name type="scientific">Littorina saxatilis</name>
    <dbReference type="NCBI Taxonomy" id="31220"/>
    <lineage>
        <taxon>Eukaryota</taxon>
        <taxon>Metazoa</taxon>
        <taxon>Spiralia</taxon>
        <taxon>Lophotrochozoa</taxon>
        <taxon>Mollusca</taxon>
        <taxon>Gastropoda</taxon>
        <taxon>Caenogastropoda</taxon>
        <taxon>Littorinimorpha</taxon>
        <taxon>Littorinoidea</taxon>
        <taxon>Littorinidae</taxon>
        <taxon>Littorina</taxon>
    </lineage>
</organism>
<name>A0AAN9AZ83_9CAEN</name>
<dbReference type="EMBL" id="JBAMIC010000014">
    <property type="protein sequence ID" value="KAK7095736.1"/>
    <property type="molecule type" value="Genomic_DNA"/>
</dbReference>
<evidence type="ECO:0000313" key="2">
    <source>
        <dbReference type="Proteomes" id="UP001374579"/>
    </source>
</evidence>
<comment type="caution">
    <text evidence="1">The sequence shown here is derived from an EMBL/GenBank/DDBJ whole genome shotgun (WGS) entry which is preliminary data.</text>
</comment>
<keyword evidence="2" id="KW-1185">Reference proteome</keyword>
<evidence type="ECO:0000313" key="1">
    <source>
        <dbReference type="EMBL" id="KAK7095736.1"/>
    </source>
</evidence>
<dbReference type="AlphaFoldDB" id="A0AAN9AZ83"/>
<sequence>MLFSTLRDVFAAQVSPLVQAVRKATSLPPQKLPPLRVAFVIYFAFRSQVTL</sequence>
<proteinExistence type="predicted"/>
<accession>A0AAN9AZ83</accession>